<dbReference type="GO" id="GO:0006310">
    <property type="term" value="P:DNA recombination"/>
    <property type="evidence" value="ECO:0007669"/>
    <property type="project" value="UniProtKB-KW"/>
</dbReference>
<evidence type="ECO:0000256" key="4">
    <source>
        <dbReference type="PROSITE-ProRule" id="PRU01248"/>
    </source>
</evidence>
<dbReference type="InterPro" id="IPR011010">
    <property type="entry name" value="DNA_brk_join_enz"/>
</dbReference>
<reference evidence="8" key="1">
    <citation type="submission" date="2017-08" db="EMBL/GenBank/DDBJ databases">
        <authorList>
            <person name="Varghese N."/>
            <person name="Submissions S."/>
        </authorList>
    </citation>
    <scope>NUCLEOTIDE SEQUENCE [LARGE SCALE GENOMIC DNA]</scope>
    <source>
        <strain evidence="8">JC22</strain>
    </source>
</reference>
<dbReference type="CDD" id="cd00397">
    <property type="entry name" value="DNA_BRE_C"/>
    <property type="match status" value="1"/>
</dbReference>
<dbReference type="InterPro" id="IPR010998">
    <property type="entry name" value="Integrase_recombinase_N"/>
</dbReference>
<evidence type="ECO:0000313" key="8">
    <source>
        <dbReference type="Proteomes" id="UP000219636"/>
    </source>
</evidence>
<dbReference type="EMBL" id="OBMQ01000001">
    <property type="protein sequence ID" value="SOB90420.1"/>
    <property type="molecule type" value="Genomic_DNA"/>
</dbReference>
<dbReference type="PROSITE" id="PS51898">
    <property type="entry name" value="TYR_RECOMBINASE"/>
    <property type="match status" value="1"/>
</dbReference>
<evidence type="ECO:0000259" key="6">
    <source>
        <dbReference type="PROSITE" id="PS51900"/>
    </source>
</evidence>
<dbReference type="Proteomes" id="UP000219636">
    <property type="component" value="Unassembled WGS sequence"/>
</dbReference>
<dbReference type="Gene3D" id="1.10.443.10">
    <property type="entry name" value="Intergrase catalytic core"/>
    <property type="match status" value="1"/>
</dbReference>
<dbReference type="Gene3D" id="1.10.150.130">
    <property type="match status" value="1"/>
</dbReference>
<dbReference type="SUPFAM" id="SSF56349">
    <property type="entry name" value="DNA breaking-rejoining enzymes"/>
    <property type="match status" value="1"/>
</dbReference>
<feature type="domain" description="Core-binding (CB)" evidence="6">
    <location>
        <begin position="1"/>
        <end position="90"/>
    </location>
</feature>
<proteinExistence type="predicted"/>
<feature type="domain" description="Tyr recombinase" evidence="5">
    <location>
        <begin position="113"/>
        <end position="301"/>
    </location>
</feature>
<keyword evidence="3" id="KW-0233">DNA recombination</keyword>
<dbReference type="GO" id="GO:0003677">
    <property type="term" value="F:DNA binding"/>
    <property type="evidence" value="ECO:0007669"/>
    <property type="project" value="UniProtKB-UniRule"/>
</dbReference>
<sequence length="303" mass="34805">MNELLSSFENYLKQEEKSIHTISSYLTSVQKYFGWFEGVFGRPPQILHSENILSYKEELKKERNPKGEYISAKTINVRLNALRTFNKFLVEEGIMSDIIIGKNSYIKVQNLIVSPAKFTKQDVNHFFQSILESNEENQKDCYRNYTLAKLLALTGCRITEALSIQIEDIHLQAKEILIRNGKGAKSRTILVNSQLHRILTKYLNDIRPEYRLSQVSPYLFLSNRSHSLSRKTVNKMFAKYSKSAGLNEVLSPHDFRHYFCSQSLQNGLGIHETAALAGHSSIATTSLYTNVDRQTMLDKLENL</sequence>
<evidence type="ECO:0000259" key="5">
    <source>
        <dbReference type="PROSITE" id="PS51898"/>
    </source>
</evidence>
<organism evidence="7 8">
    <name type="scientific">Ureibacillus xyleni</name>
    <dbReference type="NCBI Taxonomy" id="614648"/>
    <lineage>
        <taxon>Bacteria</taxon>
        <taxon>Bacillati</taxon>
        <taxon>Bacillota</taxon>
        <taxon>Bacilli</taxon>
        <taxon>Bacillales</taxon>
        <taxon>Caryophanaceae</taxon>
        <taxon>Ureibacillus</taxon>
    </lineage>
</organism>
<dbReference type="OrthoDB" id="184666at2"/>
<dbReference type="RefSeq" id="WP_097071748.1">
    <property type="nucleotide sequence ID" value="NZ_OBMQ01000001.1"/>
</dbReference>
<dbReference type="InterPro" id="IPR002104">
    <property type="entry name" value="Integrase_catalytic"/>
</dbReference>
<gene>
    <name evidence="7" type="ORF">SAMN05880501_101158</name>
</gene>
<protein>
    <submittedName>
        <fullName evidence="7">Integrase/recombinase XerD</fullName>
    </submittedName>
</protein>
<dbReference type="PROSITE" id="PS51900">
    <property type="entry name" value="CB"/>
    <property type="match status" value="1"/>
</dbReference>
<name>A0A285R8J8_9BACL</name>
<evidence type="ECO:0000256" key="3">
    <source>
        <dbReference type="ARBA" id="ARBA00023172"/>
    </source>
</evidence>
<dbReference type="InterPro" id="IPR050090">
    <property type="entry name" value="Tyrosine_recombinase_XerCD"/>
</dbReference>
<keyword evidence="2 4" id="KW-0238">DNA-binding</keyword>
<dbReference type="Pfam" id="PF02899">
    <property type="entry name" value="Phage_int_SAM_1"/>
    <property type="match status" value="1"/>
</dbReference>
<keyword evidence="8" id="KW-1185">Reference proteome</keyword>
<dbReference type="InterPro" id="IPR044068">
    <property type="entry name" value="CB"/>
</dbReference>
<evidence type="ECO:0000256" key="2">
    <source>
        <dbReference type="ARBA" id="ARBA00023125"/>
    </source>
</evidence>
<dbReference type="InterPro" id="IPR013762">
    <property type="entry name" value="Integrase-like_cat_sf"/>
</dbReference>
<dbReference type="InterPro" id="IPR004107">
    <property type="entry name" value="Integrase_SAM-like_N"/>
</dbReference>
<keyword evidence="1" id="KW-0229">DNA integration</keyword>
<dbReference type="Pfam" id="PF00589">
    <property type="entry name" value="Phage_integrase"/>
    <property type="match status" value="1"/>
</dbReference>
<dbReference type="PANTHER" id="PTHR30349">
    <property type="entry name" value="PHAGE INTEGRASE-RELATED"/>
    <property type="match status" value="1"/>
</dbReference>
<evidence type="ECO:0000256" key="1">
    <source>
        <dbReference type="ARBA" id="ARBA00022908"/>
    </source>
</evidence>
<dbReference type="GO" id="GO:0015074">
    <property type="term" value="P:DNA integration"/>
    <property type="evidence" value="ECO:0007669"/>
    <property type="project" value="UniProtKB-KW"/>
</dbReference>
<dbReference type="AlphaFoldDB" id="A0A285R8J8"/>
<accession>A0A285R8J8</accession>
<evidence type="ECO:0000313" key="7">
    <source>
        <dbReference type="EMBL" id="SOB90420.1"/>
    </source>
</evidence>
<dbReference type="PANTHER" id="PTHR30349:SF81">
    <property type="entry name" value="TYROSINE RECOMBINASE XERC"/>
    <property type="match status" value="1"/>
</dbReference>